<organism evidence="2 3">
    <name type="scientific">Dyadobacter helix</name>
    <dbReference type="NCBI Taxonomy" id="2822344"/>
    <lineage>
        <taxon>Bacteria</taxon>
        <taxon>Pseudomonadati</taxon>
        <taxon>Bacteroidota</taxon>
        <taxon>Cytophagia</taxon>
        <taxon>Cytophagales</taxon>
        <taxon>Spirosomataceae</taxon>
        <taxon>Dyadobacter</taxon>
    </lineage>
</organism>
<keyword evidence="3" id="KW-1185">Reference proteome</keyword>
<dbReference type="Proteomes" id="UP000680038">
    <property type="component" value="Unassembled WGS sequence"/>
</dbReference>
<comment type="caution">
    <text evidence="2">The sequence shown here is derived from an EMBL/GenBank/DDBJ whole genome shotgun (WGS) entry which is preliminary data.</text>
</comment>
<accession>A0A916JG27</accession>
<dbReference type="EMBL" id="CAJRAF010000002">
    <property type="protein sequence ID" value="CAG5013099.1"/>
    <property type="molecule type" value="Genomic_DNA"/>
</dbReference>
<dbReference type="AlphaFoldDB" id="A0A916JG27"/>
<feature type="region of interest" description="Disordered" evidence="1">
    <location>
        <begin position="36"/>
        <end position="56"/>
    </location>
</feature>
<name>A0A916JG27_9BACT</name>
<protein>
    <submittedName>
        <fullName evidence="2">Uncharacterized protein</fullName>
    </submittedName>
</protein>
<evidence type="ECO:0000313" key="2">
    <source>
        <dbReference type="EMBL" id="CAG5013099.1"/>
    </source>
</evidence>
<reference evidence="2" key="1">
    <citation type="submission" date="2021-04" db="EMBL/GenBank/DDBJ databases">
        <authorList>
            <person name="Rodrigo-Torres L."/>
            <person name="Arahal R. D."/>
            <person name="Lucena T."/>
        </authorList>
    </citation>
    <scope>NUCLEOTIDE SEQUENCE</scope>
    <source>
        <strain evidence="2">CECT 9275</strain>
    </source>
</reference>
<evidence type="ECO:0000313" key="3">
    <source>
        <dbReference type="Proteomes" id="UP000680038"/>
    </source>
</evidence>
<proteinExistence type="predicted"/>
<evidence type="ECO:0000256" key="1">
    <source>
        <dbReference type="SAM" id="MobiDB-lite"/>
    </source>
</evidence>
<sequence length="56" mass="6269">MGNPGRVNRSISRMEKILLIRVSQIKLKDYWGVEDDADATPRSSDGQLLFTDGNGF</sequence>
<gene>
    <name evidence="2" type="ORF">DYBT9275_05337</name>
</gene>